<dbReference type="EMBL" id="BMOS01000002">
    <property type="protein sequence ID" value="GGN51089.1"/>
    <property type="molecule type" value="Genomic_DNA"/>
</dbReference>
<sequence length="84" mass="9079">MYCDLHIDNHVPFGDALLEHDNVAVPFAPSSTIIRAAIINSVIALAIASLAEKGITPPVFLSGNVDGADEHNEQLMKKHKELFS</sequence>
<organism evidence="1 2">
    <name type="scientific">Oceanobacillus indicireducens</name>
    <dbReference type="NCBI Taxonomy" id="1004261"/>
    <lineage>
        <taxon>Bacteria</taxon>
        <taxon>Bacillati</taxon>
        <taxon>Bacillota</taxon>
        <taxon>Bacilli</taxon>
        <taxon>Bacillales</taxon>
        <taxon>Bacillaceae</taxon>
        <taxon>Oceanobacillus</taxon>
    </lineage>
</organism>
<evidence type="ECO:0000313" key="2">
    <source>
        <dbReference type="Proteomes" id="UP000624041"/>
    </source>
</evidence>
<comment type="caution">
    <text evidence="1">The sequence shown here is derived from an EMBL/GenBank/DDBJ whole genome shotgun (WGS) entry which is preliminary data.</text>
</comment>
<reference evidence="1" key="1">
    <citation type="journal article" date="2014" name="Int. J. Syst. Evol. Microbiol.">
        <title>Complete genome sequence of Corynebacterium casei LMG S-19264T (=DSM 44701T), isolated from a smear-ripened cheese.</title>
        <authorList>
            <consortium name="US DOE Joint Genome Institute (JGI-PGF)"/>
            <person name="Walter F."/>
            <person name="Albersmeier A."/>
            <person name="Kalinowski J."/>
            <person name="Ruckert C."/>
        </authorList>
    </citation>
    <scope>NUCLEOTIDE SEQUENCE</scope>
    <source>
        <strain evidence="1">JCM 17251</strain>
    </source>
</reference>
<dbReference type="AlphaFoldDB" id="A0A917XSA4"/>
<evidence type="ECO:0000313" key="1">
    <source>
        <dbReference type="EMBL" id="GGN51089.1"/>
    </source>
</evidence>
<dbReference type="Gene3D" id="3.40.50.10490">
    <property type="entry name" value="Glucose-6-phosphate isomerase like protein, domain 1"/>
    <property type="match status" value="1"/>
</dbReference>
<keyword evidence="2" id="KW-1185">Reference proteome</keyword>
<reference evidence="1" key="2">
    <citation type="submission" date="2020-09" db="EMBL/GenBank/DDBJ databases">
        <authorList>
            <person name="Sun Q."/>
            <person name="Ohkuma M."/>
        </authorList>
    </citation>
    <scope>NUCLEOTIDE SEQUENCE</scope>
    <source>
        <strain evidence="1">JCM 17251</strain>
    </source>
</reference>
<dbReference type="Proteomes" id="UP000624041">
    <property type="component" value="Unassembled WGS sequence"/>
</dbReference>
<accession>A0A917XSA4</accession>
<proteinExistence type="predicted"/>
<protein>
    <submittedName>
        <fullName evidence="1">Uncharacterized protein</fullName>
    </submittedName>
</protein>
<name>A0A917XSA4_9BACI</name>
<gene>
    <name evidence="1" type="ORF">GCM10007971_05300</name>
</gene>